<reference evidence="2" key="1">
    <citation type="submission" date="2023-03" db="EMBL/GenBank/DDBJ databases">
        <title>Actinoallomurus iriomotensis NBRC 103681.</title>
        <authorList>
            <person name="Ichikawa N."/>
            <person name="Sato H."/>
            <person name="Tonouchi N."/>
        </authorList>
    </citation>
    <scope>NUCLEOTIDE SEQUENCE</scope>
    <source>
        <strain evidence="2">NBRC 103681</strain>
    </source>
</reference>
<organism evidence="2 3">
    <name type="scientific">Actinoallomurus iriomotensis</name>
    <dbReference type="NCBI Taxonomy" id="478107"/>
    <lineage>
        <taxon>Bacteria</taxon>
        <taxon>Bacillati</taxon>
        <taxon>Actinomycetota</taxon>
        <taxon>Actinomycetes</taxon>
        <taxon>Streptosporangiales</taxon>
        <taxon>Thermomonosporaceae</taxon>
        <taxon>Actinoallomurus</taxon>
    </lineage>
</organism>
<comment type="caution">
    <text evidence="2">The sequence shown here is derived from an EMBL/GenBank/DDBJ whole genome shotgun (WGS) entry which is preliminary data.</text>
</comment>
<dbReference type="AlphaFoldDB" id="A0A9W6RC60"/>
<evidence type="ECO:0000313" key="3">
    <source>
        <dbReference type="Proteomes" id="UP001165135"/>
    </source>
</evidence>
<feature type="compositionally biased region" description="Polar residues" evidence="1">
    <location>
        <begin position="62"/>
        <end position="73"/>
    </location>
</feature>
<feature type="compositionally biased region" description="Basic residues" evidence="1">
    <location>
        <begin position="84"/>
        <end position="97"/>
    </location>
</feature>
<sequence>MATLRRSSRVAVGMRAGLASWVWEAPRDPRGTNKSTWPTARLGRRAPPDGGAGRTRRKYRHSTATDPMPSASNDCAGRPDPGRSIHRGVPRTYVRRRQSIEEQV</sequence>
<dbReference type="Proteomes" id="UP001165135">
    <property type="component" value="Unassembled WGS sequence"/>
</dbReference>
<evidence type="ECO:0000256" key="1">
    <source>
        <dbReference type="SAM" id="MobiDB-lite"/>
    </source>
</evidence>
<evidence type="ECO:0000313" key="2">
    <source>
        <dbReference type="EMBL" id="GLY73276.1"/>
    </source>
</evidence>
<proteinExistence type="predicted"/>
<name>A0A9W6RC60_9ACTN</name>
<protein>
    <submittedName>
        <fullName evidence="2">Uncharacterized protein</fullName>
    </submittedName>
</protein>
<gene>
    <name evidence="2" type="ORF">Airi01_015430</name>
</gene>
<feature type="region of interest" description="Disordered" evidence="1">
    <location>
        <begin position="18"/>
        <end position="104"/>
    </location>
</feature>
<dbReference type="EMBL" id="BSTJ01000001">
    <property type="protein sequence ID" value="GLY73276.1"/>
    <property type="molecule type" value="Genomic_DNA"/>
</dbReference>
<accession>A0A9W6RC60</accession>